<proteinExistence type="predicted"/>
<dbReference type="RefSeq" id="WP_128214799.1">
    <property type="nucleotide sequence ID" value="NZ_CP025746.1"/>
</dbReference>
<keyword evidence="3" id="KW-1185">Reference proteome</keyword>
<gene>
    <name evidence="2" type="ORF">C1I91_21970</name>
</gene>
<protein>
    <submittedName>
        <fullName evidence="2">Uncharacterized protein</fullName>
    </submittedName>
</protein>
<dbReference type="OrthoDB" id="9816425at2"/>
<keyword evidence="1" id="KW-0812">Transmembrane</keyword>
<reference evidence="2 3" key="1">
    <citation type="submission" date="2018-01" db="EMBL/GenBank/DDBJ databases">
        <title>Genome Sequencing and Assembly of Anaerobacter polyendosporus strain CT4.</title>
        <authorList>
            <person name="Tachaapaikoon C."/>
            <person name="Sutheeworapong S."/>
            <person name="Jenjaroenpun P."/>
            <person name="Wongsurawat T."/>
            <person name="Nookeaw I."/>
            <person name="Cheawchanlertfa P."/>
            <person name="Kosugi A."/>
            <person name="Cheevadhanarak S."/>
            <person name="Ratanakhanokchai K."/>
        </authorList>
    </citation>
    <scope>NUCLEOTIDE SEQUENCE [LARGE SCALE GENOMIC DNA]</scope>
    <source>
        <strain evidence="2 3">CT4</strain>
    </source>
</reference>
<keyword evidence="1" id="KW-0472">Membrane</keyword>
<dbReference type="KEGG" id="cmah:C1I91_21970"/>
<dbReference type="EMBL" id="CP025746">
    <property type="protein sequence ID" value="QAA34076.1"/>
    <property type="molecule type" value="Genomic_DNA"/>
</dbReference>
<evidence type="ECO:0000256" key="1">
    <source>
        <dbReference type="SAM" id="Phobius"/>
    </source>
</evidence>
<dbReference type="Proteomes" id="UP000286268">
    <property type="component" value="Chromosome"/>
</dbReference>
<organism evidence="2 3">
    <name type="scientific">Clostridium manihotivorum</name>
    <dbReference type="NCBI Taxonomy" id="2320868"/>
    <lineage>
        <taxon>Bacteria</taxon>
        <taxon>Bacillati</taxon>
        <taxon>Bacillota</taxon>
        <taxon>Clostridia</taxon>
        <taxon>Eubacteriales</taxon>
        <taxon>Clostridiaceae</taxon>
        <taxon>Clostridium</taxon>
    </lineage>
</organism>
<sequence>MKDNLQLSKKLLKKIDKFIIGISSDLSESKDTIKDFREEMKGNLIASCSELLKEGYSEEESFSLAVNKFGDSENLKEDLTSAFKTRGKTNKVSFFITISALILALAFLLFHNMFEKKITYSTPHALEYATSVSIQQGIALDNNKIENLMKEYKKEVKLVAIYKVEDGKSILKNVYPSSEDSSEINKLSERYLTSSIACQNPSSEQYFIKIIENRIDTHNIGHYLWVFFFLVYWVAFAVWASTYAYYINNLNFGWLLSFVLFNILAYAVFRFTNKLKLRNKLILD</sequence>
<feature type="transmembrane region" description="Helical" evidence="1">
    <location>
        <begin position="92"/>
        <end position="110"/>
    </location>
</feature>
<name>A0A3R5QWU3_9CLOT</name>
<evidence type="ECO:0000313" key="2">
    <source>
        <dbReference type="EMBL" id="QAA34076.1"/>
    </source>
</evidence>
<keyword evidence="1" id="KW-1133">Transmembrane helix</keyword>
<dbReference type="AlphaFoldDB" id="A0A3R5QWU3"/>
<accession>A0A3R5QWU3</accession>
<dbReference type="InterPro" id="IPR047928">
    <property type="entry name" value="Perm_prefix_1"/>
</dbReference>
<dbReference type="NCBIfam" id="NF038403">
    <property type="entry name" value="perm_prefix_1"/>
    <property type="match status" value="1"/>
</dbReference>
<feature type="transmembrane region" description="Helical" evidence="1">
    <location>
        <begin position="252"/>
        <end position="271"/>
    </location>
</feature>
<evidence type="ECO:0000313" key="3">
    <source>
        <dbReference type="Proteomes" id="UP000286268"/>
    </source>
</evidence>
<feature type="transmembrane region" description="Helical" evidence="1">
    <location>
        <begin position="223"/>
        <end position="246"/>
    </location>
</feature>